<dbReference type="Proteomes" id="UP000215027">
    <property type="component" value="Chromosome I"/>
</dbReference>
<evidence type="ECO:0000313" key="3">
    <source>
        <dbReference type="Proteomes" id="UP000215027"/>
    </source>
</evidence>
<dbReference type="InterPro" id="IPR008538">
    <property type="entry name" value="Uma2"/>
</dbReference>
<dbReference type="Gene3D" id="3.90.1570.10">
    <property type="entry name" value="tt1808, chain A"/>
    <property type="match status" value="1"/>
</dbReference>
<name>A0A160T7D1_9CHLR</name>
<proteinExistence type="predicted"/>
<dbReference type="CDD" id="cd06260">
    <property type="entry name" value="DUF820-like"/>
    <property type="match status" value="1"/>
</dbReference>
<dbReference type="Pfam" id="PF05685">
    <property type="entry name" value="Uma2"/>
    <property type="match status" value="1"/>
</dbReference>
<dbReference type="RefSeq" id="WP_157913229.1">
    <property type="nucleotide sequence ID" value="NZ_LN890655.1"/>
</dbReference>
<gene>
    <name evidence="2" type="ORF">CFX0092_A3350</name>
</gene>
<evidence type="ECO:0000259" key="1">
    <source>
        <dbReference type="Pfam" id="PF05685"/>
    </source>
</evidence>
<dbReference type="EMBL" id="LN890655">
    <property type="protein sequence ID" value="CUS05228.2"/>
    <property type="molecule type" value="Genomic_DNA"/>
</dbReference>
<dbReference type="PANTHER" id="PTHR34107">
    <property type="entry name" value="SLL0198 PROTEIN-RELATED"/>
    <property type="match status" value="1"/>
</dbReference>
<evidence type="ECO:0000313" key="2">
    <source>
        <dbReference type="EMBL" id="CUS05228.2"/>
    </source>
</evidence>
<protein>
    <recommendedName>
        <fullName evidence="1">Putative restriction endonuclease domain-containing protein</fullName>
    </recommendedName>
</protein>
<dbReference type="SUPFAM" id="SSF52980">
    <property type="entry name" value="Restriction endonuclease-like"/>
    <property type="match status" value="1"/>
</dbReference>
<dbReference type="OrthoDB" id="428427at2"/>
<sequence length="237" mass="26954">MTTEKVIPRRKRTGAHRVPATYAEYLAWEDESALVEWRDEELIVYMPPTDRHQDITGFLFGLLKDFVRLLNLGVVRIAPLEVKLWPDGPSREPDILFISHDQLGRLTPQRFEGGPDLVVEIVSTSSARADRVEKFIEYERAGVREYWLIDPRRGKEQADFYQVDAVGRFVSIGLNEDGLYHSAVLPGLKLDPTMLRTRDLPHSQLVLAALAKDLPQLADDVRAAYRALYDALARGTD</sequence>
<dbReference type="AlphaFoldDB" id="A0A160T7D1"/>
<dbReference type="InterPro" id="IPR011335">
    <property type="entry name" value="Restrct_endonuc-II-like"/>
</dbReference>
<keyword evidence="3" id="KW-1185">Reference proteome</keyword>
<reference evidence="2" key="1">
    <citation type="submission" date="2016-01" db="EMBL/GenBank/DDBJ databases">
        <authorList>
            <person name="Mcilroy J.S."/>
            <person name="Karst M S."/>
            <person name="Albertsen M."/>
        </authorList>
    </citation>
    <scope>NUCLEOTIDE SEQUENCE</scope>
    <source>
        <strain evidence="2">Cfx-K</strain>
    </source>
</reference>
<organism evidence="2 3">
    <name type="scientific">Candidatus Promineifilum breve</name>
    <dbReference type="NCBI Taxonomy" id="1806508"/>
    <lineage>
        <taxon>Bacteria</taxon>
        <taxon>Bacillati</taxon>
        <taxon>Chloroflexota</taxon>
        <taxon>Ardenticatenia</taxon>
        <taxon>Candidatus Promineifilales</taxon>
        <taxon>Candidatus Promineifilaceae</taxon>
        <taxon>Candidatus Promineifilum</taxon>
    </lineage>
</organism>
<dbReference type="PANTHER" id="PTHR34107:SF4">
    <property type="entry name" value="SLL1222 PROTEIN"/>
    <property type="match status" value="1"/>
</dbReference>
<accession>A0A160T7D1</accession>
<feature type="domain" description="Putative restriction endonuclease" evidence="1">
    <location>
        <begin position="23"/>
        <end position="191"/>
    </location>
</feature>
<dbReference type="KEGG" id="pbf:CFX0092_A3350"/>
<dbReference type="InterPro" id="IPR012296">
    <property type="entry name" value="Nuclease_put_TT1808"/>
</dbReference>